<protein>
    <submittedName>
        <fullName evidence="5">Uncharacterized protein LOC108850681</fullName>
    </submittedName>
</protein>
<feature type="compositionally biased region" description="Polar residues" evidence="2">
    <location>
        <begin position="210"/>
        <end position="228"/>
    </location>
</feature>
<dbReference type="PANTHER" id="PTHR35317:SF44">
    <property type="entry name" value="RNA-DIRECTED DNA POLYMERASE"/>
    <property type="match status" value="1"/>
</dbReference>
<dbReference type="OrthoDB" id="1166651at2759"/>
<evidence type="ECO:0000313" key="4">
    <source>
        <dbReference type="Proteomes" id="UP000504610"/>
    </source>
</evidence>
<dbReference type="InterPro" id="IPR036875">
    <property type="entry name" value="Znf_CCHC_sf"/>
</dbReference>
<evidence type="ECO:0000313" key="5">
    <source>
        <dbReference type="RefSeq" id="XP_056864179.1"/>
    </source>
</evidence>
<keyword evidence="1" id="KW-0863">Zinc-finger</keyword>
<dbReference type="Proteomes" id="UP000504610">
    <property type="component" value="Chromosome 4"/>
</dbReference>
<evidence type="ECO:0000256" key="2">
    <source>
        <dbReference type="SAM" id="MobiDB-lite"/>
    </source>
</evidence>
<evidence type="ECO:0000259" key="3">
    <source>
        <dbReference type="PROSITE" id="PS50158"/>
    </source>
</evidence>
<dbReference type="GO" id="GO:0008270">
    <property type="term" value="F:zinc ion binding"/>
    <property type="evidence" value="ECO:0007669"/>
    <property type="project" value="UniProtKB-KW"/>
</dbReference>
<dbReference type="RefSeq" id="XP_056864179.1">
    <property type="nucleotide sequence ID" value="XM_057008199.1"/>
</dbReference>
<dbReference type="GeneID" id="108850681"/>
<dbReference type="Pfam" id="PF14223">
    <property type="entry name" value="Retrotran_gag_2"/>
    <property type="match status" value="1"/>
</dbReference>
<dbReference type="Pfam" id="PF00098">
    <property type="entry name" value="zf-CCHC"/>
    <property type="match status" value="1"/>
</dbReference>
<feature type="compositionally biased region" description="Basic residues" evidence="2">
    <location>
        <begin position="243"/>
        <end position="255"/>
    </location>
</feature>
<dbReference type="PROSITE" id="PS50158">
    <property type="entry name" value="ZF_CCHC"/>
    <property type="match status" value="1"/>
</dbReference>
<accession>A0A9W3DK98</accession>
<gene>
    <name evidence="5" type="primary">LOC108850681</name>
</gene>
<dbReference type="InterPro" id="IPR001878">
    <property type="entry name" value="Znf_CCHC"/>
</dbReference>
<dbReference type="KEGG" id="rsz:108850681"/>
<dbReference type="SUPFAM" id="SSF57756">
    <property type="entry name" value="Retrovirus zinc finger-like domains"/>
    <property type="match status" value="1"/>
</dbReference>
<keyword evidence="1" id="KW-0479">Metal-binding</keyword>
<dbReference type="PANTHER" id="PTHR35317">
    <property type="entry name" value="OS04G0629600 PROTEIN"/>
    <property type="match status" value="1"/>
</dbReference>
<keyword evidence="4" id="KW-1185">Reference proteome</keyword>
<evidence type="ECO:0000256" key="1">
    <source>
        <dbReference type="PROSITE-ProRule" id="PRU00047"/>
    </source>
</evidence>
<feature type="region of interest" description="Disordered" evidence="2">
    <location>
        <begin position="202"/>
        <end position="255"/>
    </location>
</feature>
<reference evidence="4" key="1">
    <citation type="journal article" date="2019" name="Database">
        <title>The radish genome database (RadishGD): an integrated information resource for radish genomics.</title>
        <authorList>
            <person name="Yu H.J."/>
            <person name="Baek S."/>
            <person name="Lee Y.J."/>
            <person name="Cho A."/>
            <person name="Mun J.H."/>
        </authorList>
    </citation>
    <scope>NUCLEOTIDE SEQUENCE [LARGE SCALE GENOMIC DNA]</scope>
    <source>
        <strain evidence="4">cv. WK10039</strain>
    </source>
</reference>
<feature type="domain" description="CCHC-type" evidence="3">
    <location>
        <begin position="280"/>
        <end position="295"/>
    </location>
</feature>
<sequence>MDIIPTTEKTKDGEGSSVKCPMLNATNYTVWTMKMKAALKVHEAWEAIETTGEVKAKKNDLAFALLLQSIPESLALQVGELESAKKIWEAIKTRHIGAERVKEARLQTLTMEFDRLRMKETDSIDDFGGKLAELASQSASLGVVIEEVKLVKKFLMSLPSKKYIQIVATLEQFLDLKTTSFEDKLGRLKVYEGRLRAENQEEEDKGKLLWTNNEGQSSRHQGDQSARSYSDGGNRDYNNSYRGRGRGRSFYRARGRGRYNGGRSYNAGRDESRDASHITCFRCDKVGHFVAQCPELLLKLQETVETEATDTQEADELLMHEIVFLNEKKVKYVLEMIL</sequence>
<name>A0A9W3DK98_RAPSA</name>
<organism evidence="4 5">
    <name type="scientific">Raphanus sativus</name>
    <name type="common">Radish</name>
    <name type="synonym">Raphanus raphanistrum var. sativus</name>
    <dbReference type="NCBI Taxonomy" id="3726"/>
    <lineage>
        <taxon>Eukaryota</taxon>
        <taxon>Viridiplantae</taxon>
        <taxon>Streptophyta</taxon>
        <taxon>Embryophyta</taxon>
        <taxon>Tracheophyta</taxon>
        <taxon>Spermatophyta</taxon>
        <taxon>Magnoliopsida</taxon>
        <taxon>eudicotyledons</taxon>
        <taxon>Gunneridae</taxon>
        <taxon>Pentapetalae</taxon>
        <taxon>rosids</taxon>
        <taxon>malvids</taxon>
        <taxon>Brassicales</taxon>
        <taxon>Brassicaceae</taxon>
        <taxon>Brassiceae</taxon>
        <taxon>Raphanus</taxon>
    </lineage>
</organism>
<dbReference type="AlphaFoldDB" id="A0A9W3DK98"/>
<reference evidence="5" key="2">
    <citation type="submission" date="2025-08" db="UniProtKB">
        <authorList>
            <consortium name="RefSeq"/>
        </authorList>
    </citation>
    <scope>IDENTIFICATION</scope>
    <source>
        <tissue evidence="5">Leaf</tissue>
    </source>
</reference>
<dbReference type="SMART" id="SM00343">
    <property type="entry name" value="ZnF_C2HC"/>
    <property type="match status" value="1"/>
</dbReference>
<proteinExistence type="predicted"/>
<keyword evidence="1" id="KW-0862">Zinc</keyword>
<dbReference type="GO" id="GO:0003676">
    <property type="term" value="F:nucleic acid binding"/>
    <property type="evidence" value="ECO:0007669"/>
    <property type="project" value="InterPro"/>
</dbReference>
<dbReference type="Gene3D" id="4.10.60.10">
    <property type="entry name" value="Zinc finger, CCHC-type"/>
    <property type="match status" value="1"/>
</dbReference>